<dbReference type="InterPro" id="IPR001254">
    <property type="entry name" value="Trypsin_dom"/>
</dbReference>
<evidence type="ECO:0000313" key="5">
    <source>
        <dbReference type="Proteomes" id="UP000261360"/>
    </source>
</evidence>
<evidence type="ECO:0000256" key="2">
    <source>
        <dbReference type="ARBA" id="ARBA00023180"/>
    </source>
</evidence>
<dbReference type="PANTHER" id="PTHR24252">
    <property type="entry name" value="ACROSIN-RELATED"/>
    <property type="match status" value="1"/>
</dbReference>
<evidence type="ECO:0000259" key="3">
    <source>
        <dbReference type="PROSITE" id="PS50240"/>
    </source>
</evidence>
<dbReference type="Gene3D" id="2.40.10.10">
    <property type="entry name" value="Trypsin-like serine proteases"/>
    <property type="match status" value="1"/>
</dbReference>
<dbReference type="PROSITE" id="PS50240">
    <property type="entry name" value="TRYPSIN_DOM"/>
    <property type="match status" value="1"/>
</dbReference>
<dbReference type="InterPro" id="IPR009003">
    <property type="entry name" value="Peptidase_S1_PA"/>
</dbReference>
<dbReference type="GeneTree" id="ENSGT00940000158589"/>
<reference evidence="4" key="2">
    <citation type="submission" date="2025-09" db="UniProtKB">
        <authorList>
            <consortium name="Ensembl"/>
        </authorList>
    </citation>
    <scope>IDENTIFICATION</scope>
</reference>
<keyword evidence="1" id="KW-1015">Disulfide bond</keyword>
<dbReference type="Ensembl" id="ENSSLDT00000002717.1">
    <property type="protein sequence ID" value="ENSSLDP00000002608.1"/>
    <property type="gene ID" value="ENSSLDG00000002094.1"/>
</dbReference>
<dbReference type="SUPFAM" id="SSF50494">
    <property type="entry name" value="Trypsin-like serine proteases"/>
    <property type="match status" value="1"/>
</dbReference>
<dbReference type="PROSITE" id="PS00134">
    <property type="entry name" value="TRYPSIN_HIS"/>
    <property type="match status" value="1"/>
</dbReference>
<proteinExistence type="predicted"/>
<dbReference type="GO" id="GO:0006508">
    <property type="term" value="P:proteolysis"/>
    <property type="evidence" value="ECO:0007669"/>
    <property type="project" value="InterPro"/>
</dbReference>
<dbReference type="InterPro" id="IPR018114">
    <property type="entry name" value="TRYPSIN_HIS"/>
</dbReference>
<dbReference type="Proteomes" id="UP000261360">
    <property type="component" value="Unplaced"/>
</dbReference>
<name>A0A3B4WMH6_SERLL</name>
<dbReference type="AlphaFoldDB" id="A0A3B4WMH6"/>
<feature type="domain" description="Peptidase S1" evidence="3">
    <location>
        <begin position="21"/>
        <end position="68"/>
    </location>
</feature>
<sequence length="116" mass="13204">MARNGKRRKTTTRKPQYSTRIVGGNISRPGQFPWQVSLHYNGEHLCGGSIITSRWILTAAHCTFKIELKYSRLLSKCSYSPSLLLCWISSHPALLLSHALCVNHYRLLKGHIRTLT</sequence>
<dbReference type="Pfam" id="PF00089">
    <property type="entry name" value="Trypsin"/>
    <property type="match status" value="1"/>
</dbReference>
<dbReference type="InterPro" id="IPR043504">
    <property type="entry name" value="Peptidase_S1_PA_chymotrypsin"/>
</dbReference>
<evidence type="ECO:0000256" key="1">
    <source>
        <dbReference type="ARBA" id="ARBA00023157"/>
    </source>
</evidence>
<keyword evidence="2" id="KW-0325">Glycoprotein</keyword>
<reference evidence="4" key="1">
    <citation type="submission" date="2025-08" db="UniProtKB">
        <authorList>
            <consortium name="Ensembl"/>
        </authorList>
    </citation>
    <scope>IDENTIFICATION</scope>
</reference>
<dbReference type="PANTHER" id="PTHR24252:SF27">
    <property type="entry name" value="TRANSMEMBRANE PROTEASE SERINE 3-LIKE"/>
    <property type="match status" value="1"/>
</dbReference>
<evidence type="ECO:0000313" key="4">
    <source>
        <dbReference type="Ensembl" id="ENSSLDP00000002608.1"/>
    </source>
</evidence>
<keyword evidence="5" id="KW-1185">Reference proteome</keyword>
<organism evidence="4 5">
    <name type="scientific">Seriola lalandi dorsalis</name>
    <dbReference type="NCBI Taxonomy" id="1841481"/>
    <lineage>
        <taxon>Eukaryota</taxon>
        <taxon>Metazoa</taxon>
        <taxon>Chordata</taxon>
        <taxon>Craniata</taxon>
        <taxon>Vertebrata</taxon>
        <taxon>Euteleostomi</taxon>
        <taxon>Actinopterygii</taxon>
        <taxon>Neopterygii</taxon>
        <taxon>Teleostei</taxon>
        <taxon>Neoteleostei</taxon>
        <taxon>Acanthomorphata</taxon>
        <taxon>Carangaria</taxon>
        <taxon>Carangiformes</taxon>
        <taxon>Carangidae</taxon>
        <taxon>Seriola</taxon>
    </lineage>
</organism>
<dbReference type="STRING" id="1841481.ENSSLDP00000002608"/>
<protein>
    <recommendedName>
        <fullName evidence="3">Peptidase S1 domain-containing protein</fullName>
    </recommendedName>
</protein>
<accession>A0A3B4WMH6</accession>
<dbReference type="GO" id="GO:0004252">
    <property type="term" value="F:serine-type endopeptidase activity"/>
    <property type="evidence" value="ECO:0007669"/>
    <property type="project" value="InterPro"/>
</dbReference>